<keyword evidence="2" id="KW-1133">Transmembrane helix</keyword>
<dbReference type="RefSeq" id="WP_189981507.1">
    <property type="nucleotide sequence ID" value="NZ_BMUL01000016.1"/>
</dbReference>
<evidence type="ECO:0000259" key="3">
    <source>
        <dbReference type="Pfam" id="PF07853"/>
    </source>
</evidence>
<feature type="transmembrane region" description="Helical" evidence="2">
    <location>
        <begin position="115"/>
        <end position="132"/>
    </location>
</feature>
<feature type="transmembrane region" description="Helical" evidence="2">
    <location>
        <begin position="84"/>
        <end position="108"/>
    </location>
</feature>
<evidence type="ECO:0000256" key="2">
    <source>
        <dbReference type="SAM" id="Phobius"/>
    </source>
</evidence>
<reference evidence="4" key="1">
    <citation type="journal article" date="2014" name="Int. J. Syst. Evol. Microbiol.">
        <title>Complete genome sequence of Corynebacterium casei LMG S-19264T (=DSM 44701T), isolated from a smear-ripened cheese.</title>
        <authorList>
            <consortium name="US DOE Joint Genome Institute (JGI-PGF)"/>
            <person name="Walter F."/>
            <person name="Albersmeier A."/>
            <person name="Kalinowski J."/>
            <person name="Ruckert C."/>
        </authorList>
    </citation>
    <scope>NUCLEOTIDE SEQUENCE</scope>
    <source>
        <strain evidence="4">JCM 4518</strain>
    </source>
</reference>
<gene>
    <name evidence="4" type="ORF">GCM10010305_51090</name>
</gene>
<dbReference type="InterPro" id="IPR012867">
    <property type="entry name" value="DUF1648"/>
</dbReference>
<feature type="domain" description="DUF1648" evidence="3">
    <location>
        <begin position="57"/>
        <end position="93"/>
    </location>
</feature>
<feature type="region of interest" description="Disordered" evidence="1">
    <location>
        <begin position="1"/>
        <end position="25"/>
    </location>
</feature>
<organism evidence="4 5">
    <name type="scientific">Streptomyces termitum</name>
    <dbReference type="NCBI Taxonomy" id="67368"/>
    <lineage>
        <taxon>Bacteria</taxon>
        <taxon>Bacillati</taxon>
        <taxon>Actinomycetota</taxon>
        <taxon>Actinomycetes</taxon>
        <taxon>Kitasatosporales</taxon>
        <taxon>Streptomycetaceae</taxon>
        <taxon>Streptomyces</taxon>
    </lineage>
</organism>
<evidence type="ECO:0000313" key="4">
    <source>
        <dbReference type="EMBL" id="GHB01637.1"/>
    </source>
</evidence>
<dbReference type="Proteomes" id="UP000644020">
    <property type="component" value="Unassembled WGS sequence"/>
</dbReference>
<comment type="caution">
    <text evidence="4">The sequence shown here is derived from an EMBL/GenBank/DDBJ whole genome shotgun (WGS) entry which is preliminary data.</text>
</comment>
<keyword evidence="2" id="KW-0812">Transmembrane</keyword>
<feature type="transmembrane region" description="Helical" evidence="2">
    <location>
        <begin position="144"/>
        <end position="164"/>
    </location>
</feature>
<dbReference type="AlphaFoldDB" id="A0A918WC55"/>
<feature type="transmembrane region" description="Helical" evidence="2">
    <location>
        <begin position="210"/>
        <end position="227"/>
    </location>
</feature>
<reference evidence="4" key="2">
    <citation type="submission" date="2020-09" db="EMBL/GenBank/DDBJ databases">
        <authorList>
            <person name="Sun Q."/>
            <person name="Ohkuma M."/>
        </authorList>
    </citation>
    <scope>NUCLEOTIDE SEQUENCE</scope>
    <source>
        <strain evidence="4">JCM 4518</strain>
    </source>
</reference>
<dbReference type="EMBL" id="BMUL01000016">
    <property type="protein sequence ID" value="GHB01637.1"/>
    <property type="molecule type" value="Genomic_DNA"/>
</dbReference>
<keyword evidence="2" id="KW-0472">Membrane</keyword>
<evidence type="ECO:0000256" key="1">
    <source>
        <dbReference type="SAM" id="MobiDB-lite"/>
    </source>
</evidence>
<evidence type="ECO:0000313" key="5">
    <source>
        <dbReference type="Proteomes" id="UP000644020"/>
    </source>
</evidence>
<sequence>MNPAESRPSSAPDTPPAPSTPGAQAVPDAPVRFGLHVPFRLRVLTALPFVLAAAVTPLLIALWSDRLPDPLATHFGLDGVPDGFTGPTAFAVLAAAVPLALGAAWTVFTHRSALWGAWLTSGLIGTLLGLVVRDNLDAATAADVRSPLSHLAIALGAGAVLALAGHGLSRLVPPEDATATGIRISPGAPRLDLGAGEAAGWSRATASAPLTALALLFLAGGVLAALLGPWPLLLLAVAVAVPGLALARVRVVVDRHGLTVRSTLFPRPRVHVPLAEITGADVREVRALREFGGWGYRVRAHRSGVVLRSGEALAVRRGNGREFVVTVPDAGTAAALLNTLAERDARL</sequence>
<protein>
    <recommendedName>
        <fullName evidence="3">DUF1648 domain-containing protein</fullName>
    </recommendedName>
</protein>
<dbReference type="Pfam" id="PF07853">
    <property type="entry name" value="DUF1648"/>
    <property type="match status" value="1"/>
</dbReference>
<proteinExistence type="predicted"/>
<feature type="transmembrane region" description="Helical" evidence="2">
    <location>
        <begin position="41"/>
        <end position="64"/>
    </location>
</feature>
<name>A0A918WC55_9ACTN</name>
<feature type="transmembrane region" description="Helical" evidence="2">
    <location>
        <begin position="233"/>
        <end position="253"/>
    </location>
</feature>
<accession>A0A918WC55</accession>
<keyword evidence="5" id="KW-1185">Reference proteome</keyword>